<organism evidence="1 2">
    <name type="scientific">Petrolisthes manimaculis</name>
    <dbReference type="NCBI Taxonomy" id="1843537"/>
    <lineage>
        <taxon>Eukaryota</taxon>
        <taxon>Metazoa</taxon>
        <taxon>Ecdysozoa</taxon>
        <taxon>Arthropoda</taxon>
        <taxon>Crustacea</taxon>
        <taxon>Multicrustacea</taxon>
        <taxon>Malacostraca</taxon>
        <taxon>Eumalacostraca</taxon>
        <taxon>Eucarida</taxon>
        <taxon>Decapoda</taxon>
        <taxon>Pleocyemata</taxon>
        <taxon>Anomura</taxon>
        <taxon>Galatheoidea</taxon>
        <taxon>Porcellanidae</taxon>
        <taxon>Petrolisthes</taxon>
    </lineage>
</organism>
<dbReference type="EMBL" id="JAWZYT010001934">
    <property type="protein sequence ID" value="KAK4308045.1"/>
    <property type="molecule type" value="Genomic_DNA"/>
</dbReference>
<protein>
    <submittedName>
        <fullName evidence="1">Uncharacterized protein</fullName>
    </submittedName>
</protein>
<dbReference type="Proteomes" id="UP001292094">
    <property type="component" value="Unassembled WGS sequence"/>
</dbReference>
<gene>
    <name evidence="1" type="ORF">Pmani_020235</name>
</gene>
<proteinExistence type="predicted"/>
<evidence type="ECO:0000313" key="2">
    <source>
        <dbReference type="Proteomes" id="UP001292094"/>
    </source>
</evidence>
<comment type="caution">
    <text evidence="1">The sequence shown here is derived from an EMBL/GenBank/DDBJ whole genome shotgun (WGS) entry which is preliminary data.</text>
</comment>
<sequence length="92" mass="10057">MLVVKVDVPWPKPLTIVMRTAGVGIVVSQGHVREMRKRLASGEGRPTSEGHLFPLAGTFTGTARIGKGKAGLEVDIEKDCQDTRRDDKAMVW</sequence>
<keyword evidence="2" id="KW-1185">Reference proteome</keyword>
<reference evidence="1" key="1">
    <citation type="submission" date="2023-11" db="EMBL/GenBank/DDBJ databases">
        <title>Genome assemblies of two species of porcelain crab, Petrolisthes cinctipes and Petrolisthes manimaculis (Anomura: Porcellanidae).</title>
        <authorList>
            <person name="Angst P."/>
        </authorList>
    </citation>
    <scope>NUCLEOTIDE SEQUENCE</scope>
    <source>
        <strain evidence="1">PB745_02</strain>
        <tissue evidence="1">Gill</tissue>
    </source>
</reference>
<accession>A0AAE1U6L2</accession>
<dbReference type="AlphaFoldDB" id="A0AAE1U6L2"/>
<evidence type="ECO:0000313" key="1">
    <source>
        <dbReference type="EMBL" id="KAK4308045.1"/>
    </source>
</evidence>
<name>A0AAE1U6L2_9EUCA</name>